<proteinExistence type="predicted"/>
<protein>
    <recommendedName>
        <fullName evidence="4">CBM1 domain-containing protein</fullName>
    </recommendedName>
</protein>
<accession>A0A6G1LCM7</accession>
<gene>
    <name evidence="2" type="ORF">EJ03DRAFT_66844</name>
</gene>
<evidence type="ECO:0000313" key="3">
    <source>
        <dbReference type="Proteomes" id="UP000799436"/>
    </source>
</evidence>
<keyword evidence="3" id="KW-1185">Reference proteome</keyword>
<evidence type="ECO:0008006" key="4">
    <source>
        <dbReference type="Google" id="ProtNLM"/>
    </source>
</evidence>
<name>A0A6G1LCM7_9PEZI</name>
<feature type="signal peptide" evidence="1">
    <location>
        <begin position="1"/>
        <end position="19"/>
    </location>
</feature>
<reference evidence="2" key="1">
    <citation type="journal article" date="2020" name="Stud. Mycol.">
        <title>101 Dothideomycetes genomes: a test case for predicting lifestyles and emergence of pathogens.</title>
        <authorList>
            <person name="Haridas S."/>
            <person name="Albert R."/>
            <person name="Binder M."/>
            <person name="Bloem J."/>
            <person name="Labutti K."/>
            <person name="Salamov A."/>
            <person name="Andreopoulos B."/>
            <person name="Baker S."/>
            <person name="Barry K."/>
            <person name="Bills G."/>
            <person name="Bluhm B."/>
            <person name="Cannon C."/>
            <person name="Castanera R."/>
            <person name="Culley D."/>
            <person name="Daum C."/>
            <person name="Ezra D."/>
            <person name="Gonzalez J."/>
            <person name="Henrissat B."/>
            <person name="Kuo A."/>
            <person name="Liang C."/>
            <person name="Lipzen A."/>
            <person name="Lutzoni F."/>
            <person name="Magnuson J."/>
            <person name="Mondo S."/>
            <person name="Nolan M."/>
            <person name="Ohm R."/>
            <person name="Pangilinan J."/>
            <person name="Park H.-J."/>
            <person name="Ramirez L."/>
            <person name="Alfaro M."/>
            <person name="Sun H."/>
            <person name="Tritt A."/>
            <person name="Yoshinaga Y."/>
            <person name="Zwiers L.-H."/>
            <person name="Turgeon B."/>
            <person name="Goodwin S."/>
            <person name="Spatafora J."/>
            <person name="Crous P."/>
            <person name="Grigoriev I."/>
        </authorList>
    </citation>
    <scope>NUCLEOTIDE SEQUENCE</scope>
    <source>
        <strain evidence="2">CBS 116005</strain>
    </source>
</reference>
<organism evidence="2 3">
    <name type="scientific">Teratosphaeria nubilosa</name>
    <dbReference type="NCBI Taxonomy" id="161662"/>
    <lineage>
        <taxon>Eukaryota</taxon>
        <taxon>Fungi</taxon>
        <taxon>Dikarya</taxon>
        <taxon>Ascomycota</taxon>
        <taxon>Pezizomycotina</taxon>
        <taxon>Dothideomycetes</taxon>
        <taxon>Dothideomycetidae</taxon>
        <taxon>Mycosphaerellales</taxon>
        <taxon>Teratosphaeriaceae</taxon>
        <taxon>Teratosphaeria</taxon>
    </lineage>
</organism>
<sequence length="134" mass="14221">MRSALVLMHFCAHAALTAAAGNLAKRGLFIPTAYCDTGTAGDGTCEAAGGGWIHFAACSQSTKTAITNTRRRSVWSLHRTLHNPSTVSTGTTAVRRRIAGPSRVLRKTFGYGEMTGDGLQIIDGGGERTRARRT</sequence>
<keyword evidence="1" id="KW-0732">Signal</keyword>
<dbReference type="EMBL" id="ML995826">
    <property type="protein sequence ID" value="KAF2770380.1"/>
    <property type="molecule type" value="Genomic_DNA"/>
</dbReference>
<dbReference type="AlphaFoldDB" id="A0A6G1LCM7"/>
<dbReference type="Proteomes" id="UP000799436">
    <property type="component" value="Unassembled WGS sequence"/>
</dbReference>
<feature type="chain" id="PRO_5026068662" description="CBM1 domain-containing protein" evidence="1">
    <location>
        <begin position="20"/>
        <end position="134"/>
    </location>
</feature>
<evidence type="ECO:0000256" key="1">
    <source>
        <dbReference type="SAM" id="SignalP"/>
    </source>
</evidence>
<evidence type="ECO:0000313" key="2">
    <source>
        <dbReference type="EMBL" id="KAF2770380.1"/>
    </source>
</evidence>